<dbReference type="OrthoDB" id="1741399at2759"/>
<sequence length="129" mass="15192">MLFKKERPKLQSEAEELETINLGEEEERREIRVGKQMPPNLRQKAKYIDVFASSYRNMTGLDTTIVEHRLPLIPNMIPIQQQLKRMKSEVALKIKEEVEKQWNAGFLAVAEYPQWVANIVLMPKKDWKV</sequence>
<dbReference type="SUPFAM" id="SSF56672">
    <property type="entry name" value="DNA/RNA polymerases"/>
    <property type="match status" value="1"/>
</dbReference>
<accession>A0A371H4K1</accession>
<organism evidence="1 2">
    <name type="scientific">Mucuna pruriens</name>
    <name type="common">Velvet bean</name>
    <name type="synonym">Dolichos pruriens</name>
    <dbReference type="NCBI Taxonomy" id="157652"/>
    <lineage>
        <taxon>Eukaryota</taxon>
        <taxon>Viridiplantae</taxon>
        <taxon>Streptophyta</taxon>
        <taxon>Embryophyta</taxon>
        <taxon>Tracheophyta</taxon>
        <taxon>Spermatophyta</taxon>
        <taxon>Magnoliopsida</taxon>
        <taxon>eudicotyledons</taxon>
        <taxon>Gunneridae</taxon>
        <taxon>Pentapetalae</taxon>
        <taxon>rosids</taxon>
        <taxon>fabids</taxon>
        <taxon>Fabales</taxon>
        <taxon>Fabaceae</taxon>
        <taxon>Papilionoideae</taxon>
        <taxon>50 kb inversion clade</taxon>
        <taxon>NPAAA clade</taxon>
        <taxon>indigoferoid/millettioid clade</taxon>
        <taxon>Phaseoleae</taxon>
        <taxon>Mucuna</taxon>
    </lineage>
</organism>
<feature type="non-terminal residue" evidence="1">
    <location>
        <position position="1"/>
    </location>
</feature>
<evidence type="ECO:0000313" key="2">
    <source>
        <dbReference type="Proteomes" id="UP000257109"/>
    </source>
</evidence>
<protein>
    <submittedName>
        <fullName evidence="1">Uncharacterized protein</fullName>
    </submittedName>
</protein>
<evidence type="ECO:0000313" key="1">
    <source>
        <dbReference type="EMBL" id="RDX97721.1"/>
    </source>
</evidence>
<gene>
    <name evidence="1" type="ORF">CR513_19473</name>
</gene>
<dbReference type="EMBL" id="QJKJ01003581">
    <property type="protein sequence ID" value="RDX97721.1"/>
    <property type="molecule type" value="Genomic_DNA"/>
</dbReference>
<dbReference type="Proteomes" id="UP000257109">
    <property type="component" value="Unassembled WGS sequence"/>
</dbReference>
<comment type="caution">
    <text evidence="1">The sequence shown here is derived from an EMBL/GenBank/DDBJ whole genome shotgun (WGS) entry which is preliminary data.</text>
</comment>
<name>A0A371H4K1_MUCPR</name>
<proteinExistence type="predicted"/>
<keyword evidence="2" id="KW-1185">Reference proteome</keyword>
<reference evidence="1" key="1">
    <citation type="submission" date="2018-05" db="EMBL/GenBank/DDBJ databases">
        <title>Draft genome of Mucuna pruriens seed.</title>
        <authorList>
            <person name="Nnadi N.E."/>
            <person name="Vos R."/>
            <person name="Hasami M.H."/>
            <person name="Devisetty U.K."/>
            <person name="Aguiy J.C."/>
        </authorList>
    </citation>
    <scope>NUCLEOTIDE SEQUENCE [LARGE SCALE GENOMIC DNA]</scope>
    <source>
        <strain evidence="1">JCA_2017</strain>
    </source>
</reference>
<dbReference type="Gene3D" id="3.10.10.10">
    <property type="entry name" value="HIV Type 1 Reverse Transcriptase, subunit A, domain 1"/>
    <property type="match status" value="1"/>
</dbReference>
<dbReference type="AlphaFoldDB" id="A0A371H4K1"/>
<dbReference type="InterPro" id="IPR043502">
    <property type="entry name" value="DNA/RNA_pol_sf"/>
</dbReference>